<name>A0ABU3G2M4_9GAMM</name>
<keyword evidence="1" id="KW-0472">Membrane</keyword>
<dbReference type="Proteomes" id="UP001249505">
    <property type="component" value="Unassembled WGS sequence"/>
</dbReference>
<sequence>MDEKYIFGLVGIVLGSLLSAIFAVVRDLYTENRAKKKEAEYLAIRMICIFDFFMEGCASVVGDDGLYHGQTDAEGYSRIQVTPPQLDVQLDDVNWKSFPPELMYEILYFPNLIKDAESYISSTFENAASPPDYSEGFEERQYQYSNLGIMASELTTKLREKYKIPKSHIYSWDIVEYMNNEKDKIDQLRLKREAAHKTMFATVNA</sequence>
<dbReference type="EMBL" id="JAUOES010000020">
    <property type="protein sequence ID" value="MDT3281871.1"/>
    <property type="molecule type" value="Genomic_DNA"/>
</dbReference>
<protein>
    <recommendedName>
        <fullName evidence="4">Phage protein</fullName>
    </recommendedName>
</protein>
<evidence type="ECO:0000256" key="1">
    <source>
        <dbReference type="SAM" id="Phobius"/>
    </source>
</evidence>
<evidence type="ECO:0000313" key="2">
    <source>
        <dbReference type="EMBL" id="MDT3281871.1"/>
    </source>
</evidence>
<keyword evidence="1" id="KW-0812">Transmembrane</keyword>
<reference evidence="2 3" key="1">
    <citation type="submission" date="2023-07" db="EMBL/GenBank/DDBJ databases">
        <title>Novel Shewanella species isolated from Baltic Sea sediments.</title>
        <authorList>
            <person name="Martin-Rodriguez A.J."/>
        </authorList>
    </citation>
    <scope>NUCLEOTIDE SEQUENCE [LARGE SCALE GENOMIC DNA]</scope>
    <source>
        <strain evidence="2 3">SP2S1-2</strain>
    </source>
</reference>
<keyword evidence="3" id="KW-1185">Reference proteome</keyword>
<organism evidence="2 3">
    <name type="scientific">Shewanella scandinavica</name>
    <dbReference type="NCBI Taxonomy" id="3063538"/>
    <lineage>
        <taxon>Bacteria</taxon>
        <taxon>Pseudomonadati</taxon>
        <taxon>Pseudomonadota</taxon>
        <taxon>Gammaproteobacteria</taxon>
        <taxon>Alteromonadales</taxon>
        <taxon>Shewanellaceae</taxon>
        <taxon>Shewanella</taxon>
    </lineage>
</organism>
<proteinExistence type="predicted"/>
<evidence type="ECO:0008006" key="4">
    <source>
        <dbReference type="Google" id="ProtNLM"/>
    </source>
</evidence>
<evidence type="ECO:0000313" key="3">
    <source>
        <dbReference type="Proteomes" id="UP001249505"/>
    </source>
</evidence>
<accession>A0ABU3G2M4</accession>
<dbReference type="RefSeq" id="WP_311900272.1">
    <property type="nucleotide sequence ID" value="NZ_JAUOES010000020.1"/>
</dbReference>
<gene>
    <name evidence="2" type="ORF">Q4Q50_16475</name>
</gene>
<comment type="caution">
    <text evidence="2">The sequence shown here is derived from an EMBL/GenBank/DDBJ whole genome shotgun (WGS) entry which is preliminary data.</text>
</comment>
<feature type="transmembrane region" description="Helical" evidence="1">
    <location>
        <begin position="6"/>
        <end position="29"/>
    </location>
</feature>
<keyword evidence="1" id="KW-1133">Transmembrane helix</keyword>